<evidence type="ECO:0000256" key="1">
    <source>
        <dbReference type="ARBA" id="ARBA00023015"/>
    </source>
</evidence>
<reference evidence="4 5" key="1">
    <citation type="journal article" date="2017" name="Lancet Infect. Dis.">
        <title>Global outbreak of severe Mycobacterium chimaera disease after cardiac surgery: a molecular epidemiological study.</title>
        <authorList>
            <person name="van Ingen J."/>
            <person name="Kohl T."/>
            <person name="Kranzer K."/>
            <person name="Hasse B."/>
            <person name="Keller P."/>
            <person name="Szafranska A."/>
            <person name="Hillemann D."/>
            <person name="Chand M."/>
            <person name="Schreiber P."/>
            <person name="Sommerstein R."/>
            <person name="Berger C."/>
            <person name="Genoni M."/>
            <person name="Ruegg C."/>
            <person name="Troillet N."/>
            <person name="Widmer A.F."/>
            <person name="Becker S.L."/>
            <person name="Herrmann M."/>
            <person name="Eckmanns T."/>
            <person name="Haller S."/>
            <person name="Hoeller C."/>
            <person name="Debast S.B."/>
            <person name="Wolfhagen M.J."/>
            <person name="Hopman J."/>
            <person name="Kluytmans J."/>
            <person name="Langelaar M."/>
            <person name="Notermans D.W."/>
            <person name="ten Oever J."/>
            <person name="van den Barselaar P."/>
            <person name="Vonk A.B.A."/>
            <person name="Vos M.C."/>
            <person name="Ahmed N."/>
            <person name="Brown T."/>
            <person name="Crook D."/>
            <person name="Lamagni T."/>
            <person name="Phin N."/>
            <person name="Smith E.G."/>
            <person name="Zambon M."/>
            <person name="Serr A."/>
            <person name="Goetting T."/>
            <person name="Ebner W."/>
            <person name="Thuermer A."/>
            <person name="Utpatel C."/>
            <person name="Sproer C."/>
            <person name="Bunk B."/>
            <person name="Nubel U."/>
            <person name="Bloemberg G."/>
            <person name="Bottger E."/>
            <person name="Niemann S."/>
            <person name="Wagner D."/>
            <person name="Sax H."/>
        </authorList>
    </citation>
    <scope>NUCLEOTIDE SEQUENCE [LARGE SCALE GENOMIC DNA]</scope>
    <source>
        <strain evidence="4 5">ZUERICH-2</strain>
    </source>
</reference>
<dbReference type="SUPFAM" id="SSF46689">
    <property type="entry name" value="Homeodomain-like"/>
    <property type="match status" value="1"/>
</dbReference>
<dbReference type="GO" id="GO:0003700">
    <property type="term" value="F:DNA-binding transcription factor activity"/>
    <property type="evidence" value="ECO:0007669"/>
    <property type="project" value="TreeGrafter"/>
</dbReference>
<dbReference type="PANTHER" id="PTHR30055:SF234">
    <property type="entry name" value="HTH-TYPE TRANSCRIPTIONAL REGULATOR BETI"/>
    <property type="match status" value="1"/>
</dbReference>
<dbReference type="PRINTS" id="PR00455">
    <property type="entry name" value="HTHTETR"/>
</dbReference>
<dbReference type="InterPro" id="IPR009057">
    <property type="entry name" value="Homeodomain-like_sf"/>
</dbReference>
<dbReference type="Proteomes" id="UP000198286">
    <property type="component" value="Chromosome"/>
</dbReference>
<keyword evidence="3" id="KW-0804">Transcription</keyword>
<evidence type="ECO:0000313" key="5">
    <source>
        <dbReference type="Proteomes" id="UP000198286"/>
    </source>
</evidence>
<dbReference type="SUPFAM" id="SSF48498">
    <property type="entry name" value="Tetracyclin repressor-like, C-terminal domain"/>
    <property type="match status" value="1"/>
</dbReference>
<dbReference type="Pfam" id="PF00440">
    <property type="entry name" value="TetR_N"/>
    <property type="match status" value="1"/>
</dbReference>
<organism evidence="4 5">
    <name type="scientific">Mycobacterium intracellulare subsp. chimaera</name>
    <dbReference type="NCBI Taxonomy" id="222805"/>
    <lineage>
        <taxon>Bacteria</taxon>
        <taxon>Bacillati</taxon>
        <taxon>Actinomycetota</taxon>
        <taxon>Actinomycetes</taxon>
        <taxon>Mycobacteriales</taxon>
        <taxon>Mycobacteriaceae</taxon>
        <taxon>Mycobacterium</taxon>
        <taxon>Mycobacterium avium complex (MAC)</taxon>
    </lineage>
</organism>
<keyword evidence="2" id="KW-0238">DNA-binding</keyword>
<name>A0A220Y7M1_MYCIT</name>
<gene>
    <name evidence="4" type="ORF">MYCOZU2_01112</name>
</gene>
<evidence type="ECO:0000256" key="3">
    <source>
        <dbReference type="ARBA" id="ARBA00023163"/>
    </source>
</evidence>
<protein>
    <submittedName>
        <fullName evidence="4">TetR family transcriptional regulator</fullName>
    </submittedName>
</protein>
<dbReference type="InterPro" id="IPR036271">
    <property type="entry name" value="Tet_transcr_reg_TetR-rel_C_sf"/>
</dbReference>
<dbReference type="PANTHER" id="PTHR30055">
    <property type="entry name" value="HTH-TYPE TRANSCRIPTIONAL REGULATOR RUTR"/>
    <property type="match status" value="1"/>
</dbReference>
<dbReference type="PROSITE" id="PS50977">
    <property type="entry name" value="HTH_TETR_2"/>
    <property type="match status" value="1"/>
</dbReference>
<keyword evidence="1" id="KW-0805">Transcription regulation</keyword>
<proteinExistence type="predicted"/>
<evidence type="ECO:0000313" key="4">
    <source>
        <dbReference type="EMBL" id="ASL13553.1"/>
    </source>
</evidence>
<dbReference type="InterPro" id="IPR050109">
    <property type="entry name" value="HTH-type_TetR-like_transc_reg"/>
</dbReference>
<dbReference type="Gene3D" id="1.10.357.10">
    <property type="entry name" value="Tetracycline Repressor, domain 2"/>
    <property type="match status" value="1"/>
</dbReference>
<evidence type="ECO:0000256" key="2">
    <source>
        <dbReference type="ARBA" id="ARBA00023125"/>
    </source>
</evidence>
<accession>A0A220Y7M1</accession>
<sequence length="234" mass="26169">MTLVTAAQLTYCVFTRLVQPPITHLLQGVQLAVARRYDTLLAKGEDRKQRILDVAQRLLTRNGWRSTTLAQIAGEAGVTPAGLLHHFESKEQLLHAVLDARDLDDDTHADRTGDLFDQITQVADRFHRAPELVGTFTVLLVENILPEAPLHDRMLARHRAATDIVADLIRRGQADGRYRDDIDPAVKAVEILAFVHGMETTWLLDPSIPLPEVFKQYAETLARDFAPTKKPATT</sequence>
<dbReference type="InterPro" id="IPR001647">
    <property type="entry name" value="HTH_TetR"/>
</dbReference>
<dbReference type="AlphaFoldDB" id="A0A220Y7M1"/>
<dbReference type="EMBL" id="CP015267">
    <property type="protein sequence ID" value="ASL13553.1"/>
    <property type="molecule type" value="Genomic_DNA"/>
</dbReference>
<dbReference type="GO" id="GO:0000976">
    <property type="term" value="F:transcription cis-regulatory region binding"/>
    <property type="evidence" value="ECO:0007669"/>
    <property type="project" value="TreeGrafter"/>
</dbReference>